<dbReference type="Proteomes" id="UP000189632">
    <property type="component" value="Chromosome"/>
</dbReference>
<dbReference type="KEGG" id="bapi:BBC0122_007040"/>
<protein>
    <recommendedName>
        <fullName evidence="3">DUF1344 domain-containing protein</fullName>
    </recommendedName>
</protein>
<dbReference type="STRING" id="1686310.BBC0244_007100"/>
<evidence type="ECO:0008006" key="3">
    <source>
        <dbReference type="Google" id="ProtNLM"/>
    </source>
</evidence>
<accession>A0A1U9MGI7</accession>
<reference evidence="1 2" key="1">
    <citation type="submission" date="2016-11" db="EMBL/GenBank/DDBJ databases">
        <title>Comparative genomics of Bartonella apis.</title>
        <authorList>
            <person name="Engel P."/>
        </authorList>
    </citation>
    <scope>NUCLEOTIDE SEQUENCE [LARGE SCALE GENOMIC DNA]</scope>
    <source>
        <strain evidence="1 2">BBC0122</strain>
    </source>
</reference>
<organism evidence="1 2">
    <name type="scientific">Bartonella choladocola</name>
    <dbReference type="NCBI Taxonomy" id="2750995"/>
    <lineage>
        <taxon>Bacteria</taxon>
        <taxon>Pseudomonadati</taxon>
        <taxon>Pseudomonadota</taxon>
        <taxon>Alphaproteobacteria</taxon>
        <taxon>Hyphomicrobiales</taxon>
        <taxon>Bartonellaceae</taxon>
        <taxon>Bartonella</taxon>
    </lineage>
</organism>
<keyword evidence="2" id="KW-1185">Reference proteome</keyword>
<dbReference type="EMBL" id="CP015625">
    <property type="protein sequence ID" value="AQT46833.1"/>
    <property type="molecule type" value="Genomic_DNA"/>
</dbReference>
<dbReference type="Pfam" id="PF07076">
    <property type="entry name" value="DUF1344"/>
    <property type="match status" value="1"/>
</dbReference>
<dbReference type="RefSeq" id="WP_418214878.1">
    <property type="nucleotide sequence ID" value="NZ_CP015625.1"/>
</dbReference>
<name>A0A1U9MGI7_9HYPH</name>
<sequence>MAMVSTQSVDINQADLELKSYNFERSIMRKLVFAGILATFLFPALAFADDVKGTITVIDQDNNTIELDNGKTYSLPGEFDYSVLNEGMKVIVFYDTEGNNRYVTDIEPQEG</sequence>
<dbReference type="InterPro" id="IPR009780">
    <property type="entry name" value="DUF1344"/>
</dbReference>
<gene>
    <name evidence="1" type="ORF">BBC0122_007040</name>
</gene>
<evidence type="ECO:0000313" key="1">
    <source>
        <dbReference type="EMBL" id="AQT46833.1"/>
    </source>
</evidence>
<dbReference type="AlphaFoldDB" id="A0A1U9MGI7"/>
<evidence type="ECO:0000313" key="2">
    <source>
        <dbReference type="Proteomes" id="UP000189632"/>
    </source>
</evidence>
<proteinExistence type="predicted"/>